<evidence type="ECO:0000256" key="3">
    <source>
        <dbReference type="ARBA" id="ARBA00022737"/>
    </source>
</evidence>
<dbReference type="Proteomes" id="UP000630923">
    <property type="component" value="Unassembled WGS sequence"/>
</dbReference>
<evidence type="ECO:0000256" key="6">
    <source>
        <dbReference type="PIRNR" id="PIRNR000139"/>
    </source>
</evidence>
<dbReference type="PIRSF" id="PIRSF000139">
    <property type="entry name" value="Glc_ox_4Fe-4S"/>
    <property type="match status" value="1"/>
</dbReference>
<keyword evidence="9" id="KW-1185">Reference proteome</keyword>
<evidence type="ECO:0000256" key="4">
    <source>
        <dbReference type="ARBA" id="ARBA00023004"/>
    </source>
</evidence>
<dbReference type="EMBL" id="BNCI01000001">
    <property type="protein sequence ID" value="GHF20663.1"/>
    <property type="molecule type" value="Genomic_DNA"/>
</dbReference>
<dbReference type="PANTHER" id="PTHR32479">
    <property type="entry name" value="GLYCOLATE OXIDASE IRON-SULFUR SUBUNIT"/>
    <property type="match status" value="1"/>
</dbReference>
<comment type="catalytic activity">
    <reaction evidence="6">
        <text>glycolate + A = glyoxylate + AH2</text>
        <dbReference type="Rhea" id="RHEA:21264"/>
        <dbReference type="ChEBI" id="CHEBI:13193"/>
        <dbReference type="ChEBI" id="CHEBI:17499"/>
        <dbReference type="ChEBI" id="CHEBI:29805"/>
        <dbReference type="ChEBI" id="CHEBI:36655"/>
        <dbReference type="EC" id="1.1.99.14"/>
    </reaction>
</comment>
<dbReference type="GO" id="GO:0046872">
    <property type="term" value="F:metal ion binding"/>
    <property type="evidence" value="ECO:0007669"/>
    <property type="project" value="UniProtKB-UniRule"/>
</dbReference>
<dbReference type="GO" id="GO:0019154">
    <property type="term" value="F:glycolate dehydrogenase activity"/>
    <property type="evidence" value="ECO:0007669"/>
    <property type="project" value="UniProtKB-EC"/>
</dbReference>
<keyword evidence="5 6" id="KW-0411">Iron-sulfur</keyword>
<feature type="domain" description="4Fe-4S ferredoxin-type" evidence="7">
    <location>
        <begin position="16"/>
        <end position="45"/>
    </location>
</feature>
<dbReference type="SUPFAM" id="SSF46548">
    <property type="entry name" value="alpha-helical ferredoxin"/>
    <property type="match status" value="1"/>
</dbReference>
<protein>
    <recommendedName>
        <fullName evidence="6">Glycolate oxidase iron-sulfur subunit</fullName>
        <ecNumber evidence="6">1.1.99.14</ecNumber>
    </recommendedName>
</protein>
<keyword evidence="3" id="KW-0677">Repeat</keyword>
<dbReference type="InterPro" id="IPR009051">
    <property type="entry name" value="Helical_ferredxn"/>
</dbReference>
<dbReference type="NCBIfam" id="NF008434">
    <property type="entry name" value="PRK11274.1"/>
    <property type="match status" value="1"/>
</dbReference>
<name>A0A919ARJ9_9PROT</name>
<sequence length="431" mass="47579">MQTDFSAPQLADPILSDANTILRKCVRCGFCTATCPSYQTTLNELDSPRGRIYLIKQMLESGKAPSPEVVDHLDKCLGCMACKDRCPSGLDYERLLAIAHDHIRKTYKRSPGERLRRRTLLAILPYPKRMALAVFIGRLFKPVAPVFPHFLRRLLQTIPDKRQSVKEHQPLMQAERTSDRGRVILLTGCAQKAVGNHINEATERFLTRLGYRIVKPENAGCCGALSHHMGEDGAKRHMKTLIDLYHAEIEKGDIAGIVLSTSGCGSTVKNYGQYFADDPIYKDKAEAVSNLAKDVSEFVTEEDVRAAVKRDMRTLHIAYQSPCSLTHAQQIPHAAPNLLRAAGFSVSEPAEQGLCCGSAGSFSLLQPEISDSLRDRKLKSLDACSPDIIASGNLGCITQLTKKRGCPVVHTIELLDWAAGGQRPCEEERPS</sequence>
<comment type="cofactor">
    <cofactor evidence="6">
        <name>[4Fe-4S] cluster</name>
        <dbReference type="ChEBI" id="CHEBI:49883"/>
    </cofactor>
    <text evidence="6">Binds 2 [4Fe-4S] clusters.</text>
</comment>
<keyword evidence="2 6" id="KW-0479">Metal-binding</keyword>
<evidence type="ECO:0000256" key="1">
    <source>
        <dbReference type="ARBA" id="ARBA00022485"/>
    </source>
</evidence>
<feature type="domain" description="4Fe-4S ferredoxin-type" evidence="7">
    <location>
        <begin position="65"/>
        <end position="95"/>
    </location>
</feature>
<dbReference type="GO" id="GO:0051539">
    <property type="term" value="F:4 iron, 4 sulfur cluster binding"/>
    <property type="evidence" value="ECO:0007669"/>
    <property type="project" value="UniProtKB-UniRule"/>
</dbReference>
<organism evidence="8 9">
    <name type="scientific">Kordiimonas sediminis</name>
    <dbReference type="NCBI Taxonomy" id="1735581"/>
    <lineage>
        <taxon>Bacteria</taxon>
        <taxon>Pseudomonadati</taxon>
        <taxon>Pseudomonadota</taxon>
        <taxon>Alphaproteobacteria</taxon>
        <taxon>Kordiimonadales</taxon>
        <taxon>Kordiimonadaceae</taxon>
        <taxon>Kordiimonas</taxon>
    </lineage>
</organism>
<comment type="function">
    <text evidence="6">Component of a complex that catalyzes the oxidation of glycolate to glyoxylate.</text>
</comment>
<keyword evidence="6" id="KW-0813">Transport</keyword>
<dbReference type="InterPro" id="IPR017896">
    <property type="entry name" value="4Fe4S_Fe-S-bd"/>
</dbReference>
<keyword evidence="1 6" id="KW-0004">4Fe-4S</keyword>
<evidence type="ECO:0000256" key="2">
    <source>
        <dbReference type="ARBA" id="ARBA00022723"/>
    </source>
</evidence>
<dbReference type="AlphaFoldDB" id="A0A919ARJ9"/>
<evidence type="ECO:0000313" key="8">
    <source>
        <dbReference type="EMBL" id="GHF20663.1"/>
    </source>
</evidence>
<dbReference type="Pfam" id="PF13183">
    <property type="entry name" value="Fer4_8"/>
    <property type="match status" value="1"/>
</dbReference>
<proteinExistence type="predicted"/>
<gene>
    <name evidence="8" type="primary">glcF</name>
    <name evidence="8" type="ORF">GCM10017044_14460</name>
</gene>
<dbReference type="InterPro" id="IPR004017">
    <property type="entry name" value="Cys_rich_dom"/>
</dbReference>
<keyword evidence="4 6" id="KW-0408">Iron</keyword>
<reference evidence="8" key="1">
    <citation type="journal article" date="2014" name="Int. J. Syst. Evol. Microbiol.">
        <title>Complete genome sequence of Corynebacterium casei LMG S-19264T (=DSM 44701T), isolated from a smear-ripened cheese.</title>
        <authorList>
            <consortium name="US DOE Joint Genome Institute (JGI-PGF)"/>
            <person name="Walter F."/>
            <person name="Albersmeier A."/>
            <person name="Kalinowski J."/>
            <person name="Ruckert C."/>
        </authorList>
    </citation>
    <scope>NUCLEOTIDE SEQUENCE</scope>
    <source>
        <strain evidence="8">KCTC 42590</strain>
    </source>
</reference>
<dbReference type="PROSITE" id="PS00198">
    <property type="entry name" value="4FE4S_FER_1"/>
    <property type="match status" value="1"/>
</dbReference>
<evidence type="ECO:0000313" key="9">
    <source>
        <dbReference type="Proteomes" id="UP000630923"/>
    </source>
</evidence>
<evidence type="ECO:0000256" key="5">
    <source>
        <dbReference type="ARBA" id="ARBA00023014"/>
    </source>
</evidence>
<dbReference type="InterPro" id="IPR012257">
    <property type="entry name" value="Glc_ox_4Fe-4S"/>
</dbReference>
<dbReference type="PROSITE" id="PS51379">
    <property type="entry name" value="4FE4S_FER_2"/>
    <property type="match status" value="2"/>
</dbReference>
<dbReference type="Gene3D" id="1.10.1060.10">
    <property type="entry name" value="Alpha-helical ferredoxin"/>
    <property type="match status" value="1"/>
</dbReference>
<dbReference type="EC" id="1.1.99.14" evidence="6"/>
<reference evidence="8" key="2">
    <citation type="submission" date="2020-09" db="EMBL/GenBank/DDBJ databases">
        <authorList>
            <person name="Sun Q."/>
            <person name="Kim S."/>
        </authorList>
    </citation>
    <scope>NUCLEOTIDE SEQUENCE</scope>
    <source>
        <strain evidence="8">KCTC 42590</strain>
    </source>
</reference>
<dbReference type="Pfam" id="PF02754">
    <property type="entry name" value="CCG"/>
    <property type="match status" value="2"/>
</dbReference>
<comment type="caution">
    <text evidence="8">The sequence shown here is derived from an EMBL/GenBank/DDBJ whole genome shotgun (WGS) entry which is preliminary data.</text>
</comment>
<accession>A0A919ARJ9</accession>
<comment type="catalytic activity">
    <reaction evidence="6">
        <text>(R)-lactate + A = pyruvate + AH2</text>
        <dbReference type="Rhea" id="RHEA:15089"/>
        <dbReference type="ChEBI" id="CHEBI:13193"/>
        <dbReference type="ChEBI" id="CHEBI:15361"/>
        <dbReference type="ChEBI" id="CHEBI:16004"/>
        <dbReference type="ChEBI" id="CHEBI:17499"/>
    </reaction>
</comment>
<dbReference type="RefSeq" id="WP_191251302.1">
    <property type="nucleotide sequence ID" value="NZ_BNCI01000001.1"/>
</dbReference>
<dbReference type="InterPro" id="IPR017900">
    <property type="entry name" value="4Fe4S_Fe_S_CS"/>
</dbReference>
<evidence type="ECO:0000259" key="7">
    <source>
        <dbReference type="PROSITE" id="PS51379"/>
    </source>
</evidence>
<keyword evidence="6" id="KW-0249">Electron transport</keyword>
<dbReference type="PANTHER" id="PTHR32479:SF17">
    <property type="entry name" value="GLYCOLATE OXIDASE IRON-SULFUR SUBUNIT"/>
    <property type="match status" value="1"/>
</dbReference>